<name>A0ABM0GSQ1_SACKO</name>
<evidence type="ECO:0000313" key="6">
    <source>
        <dbReference type="Proteomes" id="UP000694865"/>
    </source>
</evidence>
<dbReference type="PROSITE" id="PS01174">
    <property type="entry name" value="LIPASE_GDXG_SER"/>
    <property type="match status" value="1"/>
</dbReference>
<dbReference type="InterPro" id="IPR017157">
    <property type="entry name" value="Arylacetamide_deacetylase"/>
</dbReference>
<dbReference type="Proteomes" id="UP000694865">
    <property type="component" value="Unplaced"/>
</dbReference>
<dbReference type="InterPro" id="IPR029058">
    <property type="entry name" value="AB_hydrolase_fold"/>
</dbReference>
<feature type="domain" description="Alpha/beta hydrolase fold-3" evidence="5">
    <location>
        <begin position="326"/>
        <end position="385"/>
    </location>
</feature>
<dbReference type="SUPFAM" id="SSF53474">
    <property type="entry name" value="alpha/beta-Hydrolases"/>
    <property type="match status" value="1"/>
</dbReference>
<evidence type="ECO:0000256" key="1">
    <source>
        <dbReference type="ARBA" id="ARBA00010515"/>
    </source>
</evidence>
<evidence type="ECO:0000256" key="3">
    <source>
        <dbReference type="PROSITE-ProRule" id="PRU10038"/>
    </source>
</evidence>
<evidence type="ECO:0000259" key="5">
    <source>
        <dbReference type="Pfam" id="PF07859"/>
    </source>
</evidence>
<dbReference type="PANTHER" id="PTHR48081">
    <property type="entry name" value="AB HYDROLASE SUPERFAMILY PROTEIN C4A8.06C"/>
    <property type="match status" value="1"/>
</dbReference>
<reference evidence="7" key="1">
    <citation type="submission" date="2025-08" db="UniProtKB">
        <authorList>
            <consortium name="RefSeq"/>
        </authorList>
    </citation>
    <scope>IDENTIFICATION</scope>
    <source>
        <tissue evidence="7">Testes</tissue>
    </source>
</reference>
<sequence>MGKNIIIFTSLTALLVFSMYISRPIGIAEPVKLTAVNALFKIARFTARWLEEFEIMKNYEAQRESLAMVTRFANDYLSREFTNVTVTDAEFNGINVRMYEPKIREHDLLPALIFIHGGGWTTLSAEAYDDVAKDITDMIGQVVLVSIDYSLAPENFFPGPANECYTATKWLLKHADNYKIDAKRIGISGDSAGGNLAASVVLRLKSERITPTLKFQILIYPALQPIDMNLPSYQQNNYAFDGLLSASVMTYHWLLYAIGEAPANLTDAILYKQMLSKVRRSSHSRLTKYIHHSLLPEHCKTRGFDPDIEVKRAVKEIPDYILRILLHPYFAPLLADDLSGLPQAYILTGEFDVLRDDGILYAERLKEAMVKVTLNNIADGFHGMLSMAYETSGFEVGRRAKRDIATFAKMKFYPSGNK</sequence>
<dbReference type="PANTHER" id="PTHR48081:SF8">
    <property type="entry name" value="ALPHA_BETA HYDROLASE FOLD-3 DOMAIN-CONTAINING PROTEIN-RELATED"/>
    <property type="match status" value="1"/>
</dbReference>
<organism evidence="6 7">
    <name type="scientific">Saccoglossus kowalevskii</name>
    <name type="common">Acorn worm</name>
    <dbReference type="NCBI Taxonomy" id="10224"/>
    <lineage>
        <taxon>Eukaryota</taxon>
        <taxon>Metazoa</taxon>
        <taxon>Hemichordata</taxon>
        <taxon>Enteropneusta</taxon>
        <taxon>Harrimaniidae</taxon>
        <taxon>Saccoglossus</taxon>
    </lineage>
</organism>
<keyword evidence="2" id="KW-0378">Hydrolase</keyword>
<feature type="signal peptide" evidence="4">
    <location>
        <begin position="1"/>
        <end position="28"/>
    </location>
</feature>
<comment type="similarity">
    <text evidence="1">Belongs to the 'GDXG' lipolytic enzyme family.</text>
</comment>
<evidence type="ECO:0000256" key="2">
    <source>
        <dbReference type="ARBA" id="ARBA00022801"/>
    </source>
</evidence>
<gene>
    <name evidence="7" type="primary">LOC100374984</name>
</gene>
<dbReference type="InterPro" id="IPR033140">
    <property type="entry name" value="Lipase_GDXG_put_SER_AS"/>
</dbReference>
<dbReference type="RefSeq" id="XP_002736532.1">
    <property type="nucleotide sequence ID" value="XM_002736486.2"/>
</dbReference>
<feature type="domain" description="Alpha/beta hydrolase fold-3" evidence="5">
    <location>
        <begin position="112"/>
        <end position="263"/>
    </location>
</feature>
<dbReference type="GeneID" id="100374984"/>
<keyword evidence="6" id="KW-1185">Reference proteome</keyword>
<dbReference type="InterPro" id="IPR050300">
    <property type="entry name" value="GDXG_lipolytic_enzyme"/>
</dbReference>
<dbReference type="InterPro" id="IPR013094">
    <property type="entry name" value="AB_hydrolase_3"/>
</dbReference>
<dbReference type="PIRSF" id="PIRSF037251">
    <property type="entry name" value="Arylacetamide_deacetylase"/>
    <property type="match status" value="1"/>
</dbReference>
<evidence type="ECO:0000256" key="4">
    <source>
        <dbReference type="SAM" id="SignalP"/>
    </source>
</evidence>
<feature type="chain" id="PRO_5045821813" evidence="4">
    <location>
        <begin position="29"/>
        <end position="418"/>
    </location>
</feature>
<keyword evidence="4" id="KW-0732">Signal</keyword>
<evidence type="ECO:0000313" key="7">
    <source>
        <dbReference type="RefSeq" id="XP_002736532.1"/>
    </source>
</evidence>
<proteinExistence type="inferred from homology"/>
<dbReference type="Pfam" id="PF07859">
    <property type="entry name" value="Abhydrolase_3"/>
    <property type="match status" value="2"/>
</dbReference>
<protein>
    <submittedName>
        <fullName evidence="7">Arylacetamide deacetylase-like</fullName>
    </submittedName>
</protein>
<dbReference type="Gene3D" id="3.40.50.1820">
    <property type="entry name" value="alpha/beta hydrolase"/>
    <property type="match status" value="1"/>
</dbReference>
<feature type="active site" evidence="3">
    <location>
        <position position="191"/>
    </location>
</feature>
<accession>A0ABM0GSQ1</accession>